<keyword evidence="2" id="KW-0548">Nucleotidyltransferase</keyword>
<dbReference type="InterPro" id="IPR036412">
    <property type="entry name" value="HAD-like_sf"/>
</dbReference>
<reference evidence="2 3" key="1">
    <citation type="journal article" date="2019" name="Environ. Microbiol.">
        <title>Genomics insights into ecotype formation of ammonia-oxidizing archaea in the deep ocean.</title>
        <authorList>
            <person name="Wang Y."/>
            <person name="Huang J.M."/>
            <person name="Cui G.J."/>
            <person name="Nunoura T."/>
            <person name="Takaki Y."/>
            <person name="Li W.L."/>
            <person name="Li J."/>
            <person name="Gao Z.M."/>
            <person name="Takai K."/>
            <person name="Zhang A.Q."/>
            <person name="Stepanauskas R."/>
        </authorList>
    </citation>
    <scope>NUCLEOTIDE SEQUENCE [LARGE SCALE GENOMIC DNA]</scope>
    <source>
        <strain evidence="2 3">N8</strain>
    </source>
</reference>
<organism evidence="2 3">
    <name type="scientific">Marine Group I thaumarchaeote</name>
    <dbReference type="NCBI Taxonomy" id="2511932"/>
    <lineage>
        <taxon>Archaea</taxon>
        <taxon>Nitrososphaerota</taxon>
        <taxon>Marine Group I</taxon>
    </lineage>
</organism>
<gene>
    <name evidence="2" type="ORF">HX804_00655</name>
</gene>
<dbReference type="InterPro" id="IPR029044">
    <property type="entry name" value="Nucleotide-diphossugar_trans"/>
</dbReference>
<comment type="caution">
    <text evidence="2">The sequence shown here is derived from an EMBL/GenBank/DDBJ whole genome shotgun (WGS) entry which is preliminary data.</text>
</comment>
<sequence length="359" mass="41635">MRIVFDLDGVICELKKPSESYADVIPKNDVIEKMKDLKKDGHYLIIHTSRHMRTCDGDVSKVIKKIGKITEDWLVKWNVPYDELIFGKPHADTYIDDLGIEFSTRDNLDKKIESMQPYIVMPMAGHGKRFKDAGISKPKFMIEVENKTLFEWSLDSLPLEISIKIIFICLEEHEKEFNVSKFIKNIMKDRYPKVNYELVYIEKTTRGQVETVLHAKQLIDSENTLIIYNIDTHFISTRLKSKILTLKNQNIDGVLGCFTSDDENLSFVELNEKGFVKRVREKEKISSLASTGLYVFSNGKQFIETAETMIKNDILVKDEFFVSEIYNILLKSGKKFVIDIAEEFVPFGTPEDIKRFEMK</sequence>
<dbReference type="Gene3D" id="3.40.50.1000">
    <property type="entry name" value="HAD superfamily/HAD-like"/>
    <property type="match status" value="1"/>
</dbReference>
<dbReference type="InterPro" id="IPR023214">
    <property type="entry name" value="HAD_sf"/>
</dbReference>
<dbReference type="Gene3D" id="3.90.550.10">
    <property type="entry name" value="Spore Coat Polysaccharide Biosynthesis Protein SpsA, Chain A"/>
    <property type="match status" value="1"/>
</dbReference>
<dbReference type="SUPFAM" id="SSF53448">
    <property type="entry name" value="Nucleotide-diphospho-sugar transferases"/>
    <property type="match status" value="1"/>
</dbReference>
<dbReference type="InterPro" id="IPR005835">
    <property type="entry name" value="NTP_transferase_dom"/>
</dbReference>
<evidence type="ECO:0000259" key="1">
    <source>
        <dbReference type="Pfam" id="PF00483"/>
    </source>
</evidence>
<feature type="domain" description="Nucleotidyl transferase" evidence="1">
    <location>
        <begin position="124"/>
        <end position="307"/>
    </location>
</feature>
<dbReference type="CDD" id="cd04183">
    <property type="entry name" value="GT2_BcE_like"/>
    <property type="match status" value="1"/>
</dbReference>
<evidence type="ECO:0000313" key="2">
    <source>
        <dbReference type="EMBL" id="NWK01813.1"/>
    </source>
</evidence>
<accession>A0A7K4NKU4</accession>
<dbReference type="Proteomes" id="UP000529843">
    <property type="component" value="Unassembled WGS sequence"/>
</dbReference>
<dbReference type="SUPFAM" id="SSF56784">
    <property type="entry name" value="HAD-like"/>
    <property type="match status" value="1"/>
</dbReference>
<keyword evidence="2" id="KW-0808">Transferase</keyword>
<evidence type="ECO:0000313" key="3">
    <source>
        <dbReference type="Proteomes" id="UP000529843"/>
    </source>
</evidence>
<dbReference type="EMBL" id="JACAST010000002">
    <property type="protein sequence ID" value="NWK01813.1"/>
    <property type="molecule type" value="Genomic_DNA"/>
</dbReference>
<dbReference type="GO" id="GO:0016779">
    <property type="term" value="F:nucleotidyltransferase activity"/>
    <property type="evidence" value="ECO:0007669"/>
    <property type="project" value="UniProtKB-KW"/>
</dbReference>
<dbReference type="AlphaFoldDB" id="A0A7K4NKU4"/>
<dbReference type="Pfam" id="PF00483">
    <property type="entry name" value="NTP_transferase"/>
    <property type="match status" value="1"/>
</dbReference>
<protein>
    <submittedName>
        <fullName evidence="2">2-C-methyl-D-erythritol 4-phosphate cytidylyltransferase</fullName>
    </submittedName>
</protein>
<name>A0A7K4NKU4_9ARCH</name>
<proteinExistence type="predicted"/>